<keyword evidence="2" id="KW-1133">Transmembrane helix</keyword>
<dbReference type="Pfam" id="PF07679">
    <property type="entry name" value="I-set"/>
    <property type="match status" value="1"/>
</dbReference>
<name>A0A401Q9U5_SCYTO</name>
<sequence length="256" mass="27556">MVLGRLQSATRSSGPPGPGAFERPGGEGQPRSSLVPPGDGGTLILRNVTASHAGRYECEASNPGGRATATFDLSVNLSSRGRPRRPLRPAPGLSHEPLYESVDSMDFTALGTATQTGIAAGISLLALVALLLVVVICRKQGKQRKAEQEERAEMEGSGLYLNDYSDGPTTFAQLEEYRDATGHEMFVIDRSKRDFCTYKDTAELGKLLQVGPLQDQATQTAEAMAEADRSHSLDGGAVFENRSVVFQQEVKYEIHC</sequence>
<dbReference type="SUPFAM" id="SSF48726">
    <property type="entry name" value="Immunoglobulin"/>
    <property type="match status" value="1"/>
</dbReference>
<keyword evidence="2" id="KW-0812">Transmembrane</keyword>
<dbReference type="AlphaFoldDB" id="A0A401Q9U5"/>
<evidence type="ECO:0000256" key="2">
    <source>
        <dbReference type="SAM" id="Phobius"/>
    </source>
</evidence>
<keyword evidence="5" id="KW-1185">Reference proteome</keyword>
<evidence type="ECO:0000256" key="1">
    <source>
        <dbReference type="SAM" id="MobiDB-lite"/>
    </source>
</evidence>
<dbReference type="InterPro" id="IPR036179">
    <property type="entry name" value="Ig-like_dom_sf"/>
</dbReference>
<protein>
    <recommendedName>
        <fullName evidence="3">Immunoglobulin I-set domain-containing protein</fullName>
    </recommendedName>
</protein>
<proteinExistence type="predicted"/>
<dbReference type="Proteomes" id="UP000288216">
    <property type="component" value="Unassembled WGS sequence"/>
</dbReference>
<gene>
    <name evidence="4" type="ORF">scyTo_0023333</name>
</gene>
<dbReference type="EMBL" id="BFAA01028491">
    <property type="protein sequence ID" value="GCB82142.1"/>
    <property type="molecule type" value="Genomic_DNA"/>
</dbReference>
<reference evidence="4 5" key="1">
    <citation type="journal article" date="2018" name="Nat. Ecol. Evol.">
        <title>Shark genomes provide insights into elasmobranch evolution and the origin of vertebrates.</title>
        <authorList>
            <person name="Hara Y"/>
            <person name="Yamaguchi K"/>
            <person name="Onimaru K"/>
            <person name="Kadota M"/>
            <person name="Koyanagi M"/>
            <person name="Keeley SD"/>
            <person name="Tatsumi K"/>
            <person name="Tanaka K"/>
            <person name="Motone F"/>
            <person name="Kageyama Y"/>
            <person name="Nozu R"/>
            <person name="Adachi N"/>
            <person name="Nishimura O"/>
            <person name="Nakagawa R"/>
            <person name="Tanegashima C"/>
            <person name="Kiyatake I"/>
            <person name="Matsumoto R"/>
            <person name="Murakumo K"/>
            <person name="Nishida K"/>
            <person name="Terakita A"/>
            <person name="Kuratani S"/>
            <person name="Sato K"/>
            <person name="Hyodo S Kuraku.S."/>
        </authorList>
    </citation>
    <scope>NUCLEOTIDE SEQUENCE [LARGE SCALE GENOMIC DNA]</scope>
</reference>
<feature type="region of interest" description="Disordered" evidence="1">
    <location>
        <begin position="1"/>
        <end position="40"/>
    </location>
</feature>
<accession>A0A401Q9U5</accession>
<organism evidence="4 5">
    <name type="scientific">Scyliorhinus torazame</name>
    <name type="common">Cloudy catshark</name>
    <name type="synonym">Catulus torazame</name>
    <dbReference type="NCBI Taxonomy" id="75743"/>
    <lineage>
        <taxon>Eukaryota</taxon>
        <taxon>Metazoa</taxon>
        <taxon>Chordata</taxon>
        <taxon>Craniata</taxon>
        <taxon>Vertebrata</taxon>
        <taxon>Chondrichthyes</taxon>
        <taxon>Elasmobranchii</taxon>
        <taxon>Galeomorphii</taxon>
        <taxon>Galeoidea</taxon>
        <taxon>Carcharhiniformes</taxon>
        <taxon>Scyliorhinidae</taxon>
        <taxon>Scyliorhinus</taxon>
    </lineage>
</organism>
<evidence type="ECO:0000259" key="3">
    <source>
        <dbReference type="Pfam" id="PF07679"/>
    </source>
</evidence>
<dbReference type="OrthoDB" id="8400687at2759"/>
<dbReference type="InterPro" id="IPR013783">
    <property type="entry name" value="Ig-like_fold"/>
</dbReference>
<evidence type="ECO:0000313" key="4">
    <source>
        <dbReference type="EMBL" id="GCB82142.1"/>
    </source>
</evidence>
<comment type="caution">
    <text evidence="4">The sequence shown here is derived from an EMBL/GenBank/DDBJ whole genome shotgun (WGS) entry which is preliminary data.</text>
</comment>
<feature type="domain" description="Immunoglobulin I-set" evidence="3">
    <location>
        <begin position="40"/>
        <end position="75"/>
    </location>
</feature>
<dbReference type="Gene3D" id="2.60.40.10">
    <property type="entry name" value="Immunoglobulins"/>
    <property type="match status" value="1"/>
</dbReference>
<dbReference type="InterPro" id="IPR013098">
    <property type="entry name" value="Ig_I-set"/>
</dbReference>
<evidence type="ECO:0000313" key="5">
    <source>
        <dbReference type="Proteomes" id="UP000288216"/>
    </source>
</evidence>
<dbReference type="STRING" id="75743.A0A401Q9U5"/>
<keyword evidence="2" id="KW-0472">Membrane</keyword>
<feature type="transmembrane region" description="Helical" evidence="2">
    <location>
        <begin position="117"/>
        <end position="137"/>
    </location>
</feature>